<evidence type="ECO:0000313" key="9">
    <source>
        <dbReference type="Proteomes" id="UP001233999"/>
    </source>
</evidence>
<dbReference type="InterPro" id="IPR015712">
    <property type="entry name" value="DNA-dir_RNA_pol_su2"/>
</dbReference>
<evidence type="ECO:0000259" key="7">
    <source>
        <dbReference type="Pfam" id="PF04563"/>
    </source>
</evidence>
<dbReference type="EMBL" id="JASPKZ010001208">
    <property type="protein sequence ID" value="KAJ9598564.1"/>
    <property type="molecule type" value="Genomic_DNA"/>
</dbReference>
<keyword evidence="9" id="KW-1185">Reference proteome</keyword>
<dbReference type="AlphaFoldDB" id="A0AAD8AGG7"/>
<keyword evidence="3" id="KW-0240">DNA-directed RNA polymerase</keyword>
<dbReference type="GO" id="GO:0006351">
    <property type="term" value="P:DNA-templated transcription"/>
    <property type="evidence" value="ECO:0007669"/>
    <property type="project" value="InterPro"/>
</dbReference>
<evidence type="ECO:0000256" key="5">
    <source>
        <dbReference type="ARBA" id="ARBA00022695"/>
    </source>
</evidence>
<dbReference type="GO" id="GO:0032549">
    <property type="term" value="F:ribonucleoside binding"/>
    <property type="evidence" value="ECO:0007669"/>
    <property type="project" value="InterPro"/>
</dbReference>
<evidence type="ECO:0000256" key="3">
    <source>
        <dbReference type="ARBA" id="ARBA00022478"/>
    </source>
</evidence>
<reference evidence="8" key="2">
    <citation type="submission" date="2023-05" db="EMBL/GenBank/DDBJ databases">
        <authorList>
            <person name="Fouks B."/>
        </authorList>
    </citation>
    <scope>NUCLEOTIDE SEQUENCE</scope>
    <source>
        <strain evidence="8">Stay&amp;Tobe</strain>
        <tissue evidence="8">Testes</tissue>
    </source>
</reference>
<evidence type="ECO:0000256" key="6">
    <source>
        <dbReference type="ARBA" id="ARBA00023163"/>
    </source>
</evidence>
<sequence>ILNVNVGTPDVEEGYNISKSITPHECRLRDLTYSAPITVDIEYTRGKQRFVRNNLVIGRMPIMLRSSNCVLANKSQFELAKMNECPLDPGGYFVVKGQEK</sequence>
<evidence type="ECO:0000256" key="2">
    <source>
        <dbReference type="ARBA" id="ARBA00012418"/>
    </source>
</evidence>
<dbReference type="InterPro" id="IPR007644">
    <property type="entry name" value="RNA_pol_bsu_protrusion"/>
</dbReference>
<organism evidence="8 9">
    <name type="scientific">Diploptera punctata</name>
    <name type="common">Pacific beetle cockroach</name>
    <dbReference type="NCBI Taxonomy" id="6984"/>
    <lineage>
        <taxon>Eukaryota</taxon>
        <taxon>Metazoa</taxon>
        <taxon>Ecdysozoa</taxon>
        <taxon>Arthropoda</taxon>
        <taxon>Hexapoda</taxon>
        <taxon>Insecta</taxon>
        <taxon>Pterygota</taxon>
        <taxon>Neoptera</taxon>
        <taxon>Polyneoptera</taxon>
        <taxon>Dictyoptera</taxon>
        <taxon>Blattodea</taxon>
        <taxon>Blaberoidea</taxon>
        <taxon>Blaberidae</taxon>
        <taxon>Diplopterinae</taxon>
        <taxon>Diploptera</taxon>
    </lineage>
</organism>
<dbReference type="Proteomes" id="UP001233999">
    <property type="component" value="Unassembled WGS sequence"/>
</dbReference>
<name>A0AAD8AGG7_DIPPU</name>
<feature type="domain" description="RNA polymerase beta subunit protrusion" evidence="7">
    <location>
        <begin position="3"/>
        <end position="100"/>
    </location>
</feature>
<keyword evidence="4" id="KW-0808">Transferase</keyword>
<keyword evidence="6" id="KW-0804">Transcription</keyword>
<dbReference type="EC" id="2.7.7.6" evidence="2"/>
<proteinExistence type="inferred from homology"/>
<evidence type="ECO:0000313" key="8">
    <source>
        <dbReference type="EMBL" id="KAJ9598564.1"/>
    </source>
</evidence>
<protein>
    <recommendedName>
        <fullName evidence="2">DNA-directed RNA polymerase</fullName>
        <ecNumber evidence="2">2.7.7.6</ecNumber>
    </recommendedName>
</protein>
<comment type="similarity">
    <text evidence="1">Belongs to the RNA polymerase beta chain family.</text>
</comment>
<accession>A0AAD8AGG7</accession>
<dbReference type="PANTHER" id="PTHR20856">
    <property type="entry name" value="DNA-DIRECTED RNA POLYMERASE I SUBUNIT 2"/>
    <property type="match status" value="1"/>
</dbReference>
<dbReference type="GO" id="GO:0003899">
    <property type="term" value="F:DNA-directed RNA polymerase activity"/>
    <property type="evidence" value="ECO:0007669"/>
    <property type="project" value="UniProtKB-EC"/>
</dbReference>
<comment type="caution">
    <text evidence="8">The sequence shown here is derived from an EMBL/GenBank/DDBJ whole genome shotgun (WGS) entry which is preliminary data.</text>
</comment>
<feature type="non-terminal residue" evidence="8">
    <location>
        <position position="100"/>
    </location>
</feature>
<dbReference type="Pfam" id="PF04563">
    <property type="entry name" value="RNA_pol_Rpb2_1"/>
    <property type="match status" value="1"/>
</dbReference>
<evidence type="ECO:0000256" key="1">
    <source>
        <dbReference type="ARBA" id="ARBA00006835"/>
    </source>
</evidence>
<evidence type="ECO:0000256" key="4">
    <source>
        <dbReference type="ARBA" id="ARBA00022679"/>
    </source>
</evidence>
<gene>
    <name evidence="8" type="ORF">L9F63_010755</name>
</gene>
<reference evidence="8" key="1">
    <citation type="journal article" date="2023" name="IScience">
        <title>Live-bearing cockroach genome reveals convergent evolutionary mechanisms linked to viviparity in insects and beyond.</title>
        <authorList>
            <person name="Fouks B."/>
            <person name="Harrison M.C."/>
            <person name="Mikhailova A.A."/>
            <person name="Marchal E."/>
            <person name="English S."/>
            <person name="Carruthers M."/>
            <person name="Jennings E.C."/>
            <person name="Chiamaka E.L."/>
            <person name="Frigard R.A."/>
            <person name="Pippel M."/>
            <person name="Attardo G.M."/>
            <person name="Benoit J.B."/>
            <person name="Bornberg-Bauer E."/>
            <person name="Tobe S.S."/>
        </authorList>
    </citation>
    <scope>NUCLEOTIDE SEQUENCE</scope>
    <source>
        <strain evidence="8">Stay&amp;Tobe</strain>
    </source>
</reference>
<keyword evidence="5" id="KW-0548">Nucleotidyltransferase</keyword>
<dbReference type="SUPFAM" id="SSF64484">
    <property type="entry name" value="beta and beta-prime subunits of DNA dependent RNA-polymerase"/>
    <property type="match status" value="1"/>
</dbReference>
<dbReference type="GO" id="GO:0000428">
    <property type="term" value="C:DNA-directed RNA polymerase complex"/>
    <property type="evidence" value="ECO:0007669"/>
    <property type="project" value="UniProtKB-KW"/>
</dbReference>
<dbReference type="GO" id="GO:0003677">
    <property type="term" value="F:DNA binding"/>
    <property type="evidence" value="ECO:0007669"/>
    <property type="project" value="InterPro"/>
</dbReference>
<dbReference type="Gene3D" id="3.90.1100.10">
    <property type="match status" value="1"/>
</dbReference>
<feature type="non-terminal residue" evidence="8">
    <location>
        <position position="1"/>
    </location>
</feature>